<feature type="compositionally biased region" description="Basic and acidic residues" evidence="10">
    <location>
        <begin position="253"/>
        <end position="266"/>
    </location>
</feature>
<comment type="similarity">
    <text evidence="3">Belongs to the LCL3 family.</text>
</comment>
<keyword evidence="9" id="KW-0106">Calcium</keyword>
<evidence type="ECO:0000259" key="11">
    <source>
        <dbReference type="PROSITE" id="PS50830"/>
    </source>
</evidence>
<comment type="subcellular location">
    <subcellularLocation>
        <location evidence="1">Membrane</location>
        <topology evidence="1">Single-pass membrane protein</topology>
    </subcellularLocation>
    <subcellularLocation>
        <location evidence="2">Mitochondrion</location>
    </subcellularLocation>
</comment>
<dbReference type="EMBL" id="JAXOVC010000007">
    <property type="protein sequence ID" value="KAK4498638.1"/>
    <property type="molecule type" value="Genomic_DNA"/>
</dbReference>
<name>A0ABR0EC54_ZASCE</name>
<evidence type="ECO:0000256" key="7">
    <source>
        <dbReference type="ARBA" id="ARBA00022759"/>
    </source>
</evidence>
<organism evidence="12 13">
    <name type="scientific">Zasmidium cellare</name>
    <name type="common">Wine cellar mold</name>
    <name type="synonym">Racodium cellare</name>
    <dbReference type="NCBI Taxonomy" id="395010"/>
    <lineage>
        <taxon>Eukaryota</taxon>
        <taxon>Fungi</taxon>
        <taxon>Dikarya</taxon>
        <taxon>Ascomycota</taxon>
        <taxon>Pezizomycotina</taxon>
        <taxon>Dothideomycetes</taxon>
        <taxon>Dothideomycetidae</taxon>
        <taxon>Mycosphaerellales</taxon>
        <taxon>Mycosphaerellaceae</taxon>
        <taxon>Zasmidium</taxon>
    </lineage>
</organism>
<sequence>MPWRFWATAASPPDDKEQPRQNESSILPIPAETPSKKDTFSFTPFQTVALSVVCTGTALGLIRVYKSHLRRIPTVDHLKPNHFRNRSLYGYVTRVGDGDNFHFFHTPGGKWTGWGWMRAVGKGKELKGKTWHVRLAGIDAPEMAHFGRPEQPFGKEALEWLKGSVLHKYVRVRPWRRDQYDRVVCTVYKRKWLVGKTDVGLEMIKRGLATVYEAKFGSEFGGKKEVYKQAEEEAKRRKIGMWQKPGLLGKLMGKKESSETPREYKTRMNAQEDAAK</sequence>
<dbReference type="Proteomes" id="UP001305779">
    <property type="component" value="Unassembled WGS sequence"/>
</dbReference>
<gene>
    <name evidence="12" type="ORF">PRZ48_009148</name>
</gene>
<keyword evidence="7" id="KW-0255">Endonuclease</keyword>
<feature type="region of interest" description="Disordered" evidence="10">
    <location>
        <begin position="252"/>
        <end position="276"/>
    </location>
</feature>
<evidence type="ECO:0000256" key="5">
    <source>
        <dbReference type="ARBA" id="ARBA00014651"/>
    </source>
</evidence>
<evidence type="ECO:0000256" key="1">
    <source>
        <dbReference type="ARBA" id="ARBA00004167"/>
    </source>
</evidence>
<evidence type="ECO:0000256" key="4">
    <source>
        <dbReference type="ARBA" id="ARBA00013404"/>
    </source>
</evidence>
<dbReference type="Gene3D" id="2.40.50.90">
    <property type="match status" value="1"/>
</dbReference>
<dbReference type="SMART" id="SM00318">
    <property type="entry name" value="SNc"/>
    <property type="match status" value="1"/>
</dbReference>
<evidence type="ECO:0000313" key="13">
    <source>
        <dbReference type="Proteomes" id="UP001305779"/>
    </source>
</evidence>
<protein>
    <recommendedName>
        <fullName evidence="4">Probable endonuclease LCL3</fullName>
    </recommendedName>
    <alternativeName>
        <fullName evidence="5">Probable endonuclease lcl3</fullName>
    </alternativeName>
</protein>
<dbReference type="InterPro" id="IPR016071">
    <property type="entry name" value="Staphylococal_nuclease_OB-fold"/>
</dbReference>
<dbReference type="InterPro" id="IPR035437">
    <property type="entry name" value="SNase_OB-fold_sf"/>
</dbReference>
<keyword evidence="13" id="KW-1185">Reference proteome</keyword>
<keyword evidence="6" id="KW-0540">Nuclease</keyword>
<evidence type="ECO:0000256" key="10">
    <source>
        <dbReference type="SAM" id="MobiDB-lite"/>
    </source>
</evidence>
<evidence type="ECO:0000256" key="2">
    <source>
        <dbReference type="ARBA" id="ARBA00004173"/>
    </source>
</evidence>
<evidence type="ECO:0000256" key="6">
    <source>
        <dbReference type="ARBA" id="ARBA00022722"/>
    </source>
</evidence>
<dbReference type="PANTHER" id="PTHR12302">
    <property type="entry name" value="EBNA2 BINDING PROTEIN P100"/>
    <property type="match status" value="1"/>
</dbReference>
<proteinExistence type="inferred from homology"/>
<comment type="caution">
    <text evidence="12">The sequence shown here is derived from an EMBL/GenBank/DDBJ whole genome shotgun (WGS) entry which is preliminary data.</text>
</comment>
<evidence type="ECO:0000256" key="8">
    <source>
        <dbReference type="ARBA" id="ARBA00022801"/>
    </source>
</evidence>
<keyword evidence="8" id="KW-0378">Hydrolase</keyword>
<dbReference type="Pfam" id="PF00565">
    <property type="entry name" value="SNase"/>
    <property type="match status" value="1"/>
</dbReference>
<accession>A0ABR0EC54</accession>
<dbReference type="PANTHER" id="PTHR12302:SF3">
    <property type="entry name" value="SERINE_THREONINE-PROTEIN KINASE 31"/>
    <property type="match status" value="1"/>
</dbReference>
<evidence type="ECO:0000256" key="9">
    <source>
        <dbReference type="ARBA" id="ARBA00022837"/>
    </source>
</evidence>
<reference evidence="12 13" key="1">
    <citation type="journal article" date="2023" name="G3 (Bethesda)">
        <title>A chromosome-level genome assembly of Zasmidium syzygii isolated from banana leaves.</title>
        <authorList>
            <person name="van Westerhoven A.C."/>
            <person name="Mehrabi R."/>
            <person name="Talebi R."/>
            <person name="Steentjes M.B.F."/>
            <person name="Corcolon B."/>
            <person name="Chong P.A."/>
            <person name="Kema G.H.J."/>
            <person name="Seidl M.F."/>
        </authorList>
    </citation>
    <scope>NUCLEOTIDE SEQUENCE [LARGE SCALE GENOMIC DNA]</scope>
    <source>
        <strain evidence="12 13">P124</strain>
    </source>
</reference>
<dbReference type="PROSITE" id="PS50830">
    <property type="entry name" value="TNASE_3"/>
    <property type="match status" value="1"/>
</dbReference>
<feature type="domain" description="TNase-like" evidence="11">
    <location>
        <begin position="86"/>
        <end position="244"/>
    </location>
</feature>
<dbReference type="SUPFAM" id="SSF50199">
    <property type="entry name" value="Staphylococcal nuclease"/>
    <property type="match status" value="1"/>
</dbReference>
<evidence type="ECO:0000313" key="12">
    <source>
        <dbReference type="EMBL" id="KAK4498638.1"/>
    </source>
</evidence>
<feature type="region of interest" description="Disordered" evidence="10">
    <location>
        <begin position="8"/>
        <end position="32"/>
    </location>
</feature>
<evidence type="ECO:0000256" key="3">
    <source>
        <dbReference type="ARBA" id="ARBA00005435"/>
    </source>
</evidence>